<name>A0A834SW66_9FABA</name>
<dbReference type="Proteomes" id="UP000634136">
    <property type="component" value="Unassembled WGS sequence"/>
</dbReference>
<gene>
    <name evidence="1" type="ORF">G2W53_037416</name>
</gene>
<comment type="caution">
    <text evidence="1">The sequence shown here is derived from an EMBL/GenBank/DDBJ whole genome shotgun (WGS) entry which is preliminary data.</text>
</comment>
<organism evidence="1 2">
    <name type="scientific">Senna tora</name>
    <dbReference type="NCBI Taxonomy" id="362788"/>
    <lineage>
        <taxon>Eukaryota</taxon>
        <taxon>Viridiplantae</taxon>
        <taxon>Streptophyta</taxon>
        <taxon>Embryophyta</taxon>
        <taxon>Tracheophyta</taxon>
        <taxon>Spermatophyta</taxon>
        <taxon>Magnoliopsida</taxon>
        <taxon>eudicotyledons</taxon>
        <taxon>Gunneridae</taxon>
        <taxon>Pentapetalae</taxon>
        <taxon>rosids</taxon>
        <taxon>fabids</taxon>
        <taxon>Fabales</taxon>
        <taxon>Fabaceae</taxon>
        <taxon>Caesalpinioideae</taxon>
        <taxon>Cassia clade</taxon>
        <taxon>Senna</taxon>
    </lineage>
</organism>
<keyword evidence="2" id="KW-1185">Reference proteome</keyword>
<proteinExistence type="predicted"/>
<sequence>MAHDRINTCLLHGACIVSAEDAYDRVSRFLLI</sequence>
<evidence type="ECO:0000313" key="2">
    <source>
        <dbReference type="Proteomes" id="UP000634136"/>
    </source>
</evidence>
<protein>
    <submittedName>
        <fullName evidence="1">Uncharacterized protein</fullName>
    </submittedName>
</protein>
<dbReference type="EMBL" id="JAAIUW010000011">
    <property type="protein sequence ID" value="KAF7810673.1"/>
    <property type="molecule type" value="Genomic_DNA"/>
</dbReference>
<accession>A0A834SW66</accession>
<evidence type="ECO:0000313" key="1">
    <source>
        <dbReference type="EMBL" id="KAF7810673.1"/>
    </source>
</evidence>
<reference evidence="1" key="1">
    <citation type="submission" date="2020-09" db="EMBL/GenBank/DDBJ databases">
        <title>Genome-Enabled Discovery of Anthraquinone Biosynthesis in Senna tora.</title>
        <authorList>
            <person name="Kang S.-H."/>
            <person name="Pandey R.P."/>
            <person name="Lee C.-M."/>
            <person name="Sim J.-S."/>
            <person name="Jeong J.-T."/>
            <person name="Choi B.-S."/>
            <person name="Jung M."/>
            <person name="Ginzburg D."/>
            <person name="Zhao K."/>
            <person name="Won S.Y."/>
            <person name="Oh T.-J."/>
            <person name="Yu Y."/>
            <person name="Kim N.-H."/>
            <person name="Lee O.R."/>
            <person name="Lee T.-H."/>
            <person name="Bashyal P."/>
            <person name="Kim T.-S."/>
            <person name="Lee W.-H."/>
            <person name="Kawkins C."/>
            <person name="Kim C.-K."/>
            <person name="Kim J.S."/>
            <person name="Ahn B.O."/>
            <person name="Rhee S.Y."/>
            <person name="Sohng J.K."/>
        </authorList>
    </citation>
    <scope>NUCLEOTIDE SEQUENCE</scope>
    <source>
        <tissue evidence="1">Leaf</tissue>
    </source>
</reference>
<dbReference type="AlphaFoldDB" id="A0A834SW66"/>